<evidence type="ECO:0000256" key="1">
    <source>
        <dbReference type="ARBA" id="ARBA00023002"/>
    </source>
</evidence>
<dbReference type="AlphaFoldDB" id="A0A934K4H1"/>
<protein>
    <submittedName>
        <fullName evidence="3">Pyridoxamine 5'-phosphate oxidase family protein</fullName>
    </submittedName>
</protein>
<comment type="caution">
    <text evidence="3">The sequence shown here is derived from an EMBL/GenBank/DDBJ whole genome shotgun (WGS) entry which is preliminary data.</text>
</comment>
<keyword evidence="1" id="KW-0560">Oxidoreductase</keyword>
<name>A0A934K4H1_9BACT</name>
<evidence type="ECO:0000313" key="3">
    <source>
        <dbReference type="EMBL" id="MBJ7600282.1"/>
    </source>
</evidence>
<feature type="domain" description="Pyridoxamine 5'-phosphate oxidase N-terminal" evidence="2">
    <location>
        <begin position="35"/>
        <end position="147"/>
    </location>
</feature>
<dbReference type="Gene3D" id="2.30.110.10">
    <property type="entry name" value="Electron Transport, Fmn-binding Protein, Chain A"/>
    <property type="match status" value="1"/>
</dbReference>
<dbReference type="EMBL" id="JAEKNR010000198">
    <property type="protein sequence ID" value="MBJ7600282.1"/>
    <property type="molecule type" value="Genomic_DNA"/>
</dbReference>
<evidence type="ECO:0000313" key="4">
    <source>
        <dbReference type="Proteomes" id="UP000612893"/>
    </source>
</evidence>
<keyword evidence="4" id="KW-1185">Reference proteome</keyword>
<dbReference type="Proteomes" id="UP000612893">
    <property type="component" value="Unassembled WGS sequence"/>
</dbReference>
<proteinExistence type="predicted"/>
<dbReference type="RefSeq" id="WP_338204047.1">
    <property type="nucleotide sequence ID" value="NZ_JAEKNR010000198.1"/>
</dbReference>
<accession>A0A934K4H1</accession>
<reference evidence="3" key="1">
    <citation type="submission" date="2020-10" db="EMBL/GenBank/DDBJ databases">
        <title>Ca. Dormibacterota MAGs.</title>
        <authorList>
            <person name="Montgomery K."/>
        </authorList>
    </citation>
    <scope>NUCLEOTIDE SEQUENCE [LARGE SCALE GENOMIC DNA]</scope>
    <source>
        <strain evidence="3">SC8812_S17_10</strain>
    </source>
</reference>
<dbReference type="PANTHER" id="PTHR35176:SF4">
    <property type="entry name" value="PYRIDOXAMINE 5'-PHOSPHATE OXIDASE-RELATED FMN-BINDING"/>
    <property type="match status" value="1"/>
</dbReference>
<organism evidence="3 4">
    <name type="scientific">Candidatus Nephthysia bennettiae</name>
    <dbReference type="NCBI Taxonomy" id="3127016"/>
    <lineage>
        <taxon>Bacteria</taxon>
        <taxon>Bacillati</taxon>
        <taxon>Candidatus Dormiibacterota</taxon>
        <taxon>Candidatus Dormibacteria</taxon>
        <taxon>Candidatus Dormibacterales</taxon>
        <taxon>Candidatus Dormibacteraceae</taxon>
        <taxon>Candidatus Nephthysia</taxon>
    </lineage>
</organism>
<gene>
    <name evidence="3" type="ORF">JF922_19685</name>
</gene>
<dbReference type="SUPFAM" id="SSF50475">
    <property type="entry name" value="FMN-binding split barrel"/>
    <property type="match status" value="1"/>
</dbReference>
<dbReference type="PANTHER" id="PTHR35176">
    <property type="entry name" value="HEME OXYGENASE HI_0854-RELATED"/>
    <property type="match status" value="1"/>
</dbReference>
<evidence type="ECO:0000259" key="2">
    <source>
        <dbReference type="Pfam" id="PF01243"/>
    </source>
</evidence>
<dbReference type="InterPro" id="IPR012349">
    <property type="entry name" value="Split_barrel_FMN-bd"/>
</dbReference>
<dbReference type="GO" id="GO:0016491">
    <property type="term" value="F:oxidoreductase activity"/>
    <property type="evidence" value="ECO:0007669"/>
    <property type="project" value="UniProtKB-KW"/>
</dbReference>
<dbReference type="Pfam" id="PF01243">
    <property type="entry name" value="PNPOx_N"/>
    <property type="match status" value="1"/>
</dbReference>
<dbReference type="InterPro" id="IPR052019">
    <property type="entry name" value="F420H2_bilvrd_red/Heme_oxyg"/>
</dbReference>
<sequence>MSVPRPSRPFMPGYGILPADEGSGLLPWSGAEERLARSRNYWLVSTWPDGRPHAMPVWGVWHQGWFWFSSSGGSRKSRNLMHDARCVVTTEDAKDPVVLEGTAELVTHPEDLETLLRLENEKYGTSYGIEMLDPEMNSTFRVRPTWAFALSEADFQGSPTRWRLQEPPEL</sequence>
<dbReference type="InterPro" id="IPR011576">
    <property type="entry name" value="Pyridox_Oxase_N"/>
</dbReference>